<sequence length="307" mass="31428">MARGKGTYYNNTSLAVQRVTVPDRIKCTRCHKIKIRSAFSANQQNELKAKILEDPRFNPLLSEWVSCLECTPSGQRFEFKCNDCDIVKGRARFYKTQLRNPDSAICIDCSNTRRDTEPGGDSGDDSGSDGSGNSDDSSYGGGDSDDEGASTMAGTMSGMSLGGTLKGTSSYQTSATGGVKLAGSTGIASYTSAASRVASGSGGGGGAGNAGPSTMTGGSVTASQASGTWLAQFKNTTPASGWATQGPSYAAGASRRGAPLGAGEQNSGNGKFAKVRATQGKQTVKQSPGYDSGDDITVAASSDEDSD</sequence>
<feature type="region of interest" description="Disordered" evidence="1">
    <location>
        <begin position="195"/>
        <end position="223"/>
    </location>
</feature>
<organism evidence="3 4">
    <name type="scientific">Friedmanniomyces endolithicus</name>
    <dbReference type="NCBI Taxonomy" id="329885"/>
    <lineage>
        <taxon>Eukaryota</taxon>
        <taxon>Fungi</taxon>
        <taxon>Dikarya</taxon>
        <taxon>Ascomycota</taxon>
        <taxon>Pezizomycotina</taxon>
        <taxon>Dothideomycetes</taxon>
        <taxon>Dothideomycetidae</taxon>
        <taxon>Mycosphaerellales</taxon>
        <taxon>Teratosphaeriaceae</taxon>
        <taxon>Friedmanniomyces</taxon>
    </lineage>
</organism>
<evidence type="ECO:0000256" key="1">
    <source>
        <dbReference type="SAM" id="MobiDB-lite"/>
    </source>
</evidence>
<dbReference type="InterPro" id="IPR024630">
    <property type="entry name" value="Stc1"/>
</dbReference>
<comment type="caution">
    <text evidence="3">The sequence shown here is derived from an EMBL/GenBank/DDBJ whole genome shotgun (WGS) entry which is preliminary data.</text>
</comment>
<dbReference type="Pfam" id="PF12898">
    <property type="entry name" value="Stc1"/>
    <property type="match status" value="1"/>
</dbReference>
<protein>
    <recommendedName>
        <fullName evidence="2">Stc1 domain-containing protein</fullName>
    </recommendedName>
</protein>
<feature type="region of interest" description="Disordered" evidence="1">
    <location>
        <begin position="109"/>
        <end position="157"/>
    </location>
</feature>
<dbReference type="EMBL" id="JAUJLE010000449">
    <property type="protein sequence ID" value="KAK0956046.1"/>
    <property type="molecule type" value="Genomic_DNA"/>
</dbReference>
<feature type="region of interest" description="Disordered" evidence="1">
    <location>
        <begin position="237"/>
        <end position="307"/>
    </location>
</feature>
<evidence type="ECO:0000313" key="4">
    <source>
        <dbReference type="Proteomes" id="UP001175353"/>
    </source>
</evidence>
<dbReference type="Proteomes" id="UP001175353">
    <property type="component" value="Unassembled WGS sequence"/>
</dbReference>
<feature type="compositionally biased region" description="Gly residues" evidence="1">
    <location>
        <begin position="200"/>
        <end position="209"/>
    </location>
</feature>
<evidence type="ECO:0000313" key="3">
    <source>
        <dbReference type="EMBL" id="KAK0956046.1"/>
    </source>
</evidence>
<accession>A0AAN6H8A5</accession>
<evidence type="ECO:0000259" key="2">
    <source>
        <dbReference type="Pfam" id="PF12898"/>
    </source>
</evidence>
<feature type="compositionally biased region" description="Polar residues" evidence="1">
    <location>
        <begin position="214"/>
        <end position="223"/>
    </location>
</feature>
<feature type="compositionally biased region" description="Polar residues" evidence="1">
    <location>
        <begin position="237"/>
        <end position="247"/>
    </location>
</feature>
<feature type="domain" description="Stc1" evidence="2">
    <location>
        <begin position="26"/>
        <end position="110"/>
    </location>
</feature>
<gene>
    <name evidence="3" type="ORF">LTR91_022576</name>
</gene>
<name>A0AAN6H8A5_9PEZI</name>
<reference evidence="3" key="1">
    <citation type="submission" date="2023-06" db="EMBL/GenBank/DDBJ databases">
        <title>Black Yeasts Isolated from many extreme environments.</title>
        <authorList>
            <person name="Coleine C."/>
            <person name="Stajich J.E."/>
            <person name="Selbmann L."/>
        </authorList>
    </citation>
    <scope>NUCLEOTIDE SEQUENCE</scope>
    <source>
        <strain evidence="3">CCFEE 5200</strain>
    </source>
</reference>
<dbReference type="AlphaFoldDB" id="A0AAN6H8A5"/>
<keyword evidence="4" id="KW-1185">Reference proteome</keyword>
<proteinExistence type="predicted"/>